<gene>
    <name evidence="2" type="ORF">GBAR_LOCUS18657</name>
</gene>
<name>A0AA35SNF7_GEOBA</name>
<dbReference type="EMBL" id="CASHTH010002642">
    <property type="protein sequence ID" value="CAI8033073.1"/>
    <property type="molecule type" value="Genomic_DNA"/>
</dbReference>
<evidence type="ECO:0000313" key="2">
    <source>
        <dbReference type="EMBL" id="CAI8033073.1"/>
    </source>
</evidence>
<evidence type="ECO:0000313" key="3">
    <source>
        <dbReference type="Proteomes" id="UP001174909"/>
    </source>
</evidence>
<organism evidence="2 3">
    <name type="scientific">Geodia barretti</name>
    <name type="common">Barrett's horny sponge</name>
    <dbReference type="NCBI Taxonomy" id="519541"/>
    <lineage>
        <taxon>Eukaryota</taxon>
        <taxon>Metazoa</taxon>
        <taxon>Porifera</taxon>
        <taxon>Demospongiae</taxon>
        <taxon>Heteroscleromorpha</taxon>
        <taxon>Tetractinellida</taxon>
        <taxon>Astrophorina</taxon>
        <taxon>Geodiidae</taxon>
        <taxon>Geodia</taxon>
    </lineage>
</organism>
<accession>A0AA35SNF7</accession>
<feature type="region of interest" description="Disordered" evidence="1">
    <location>
        <begin position="246"/>
        <end position="282"/>
    </location>
</feature>
<sequence length="353" mass="38284">MTEDEQLRHAMSAILDVGEVMVNDPLFPQFTRPYEEPLSASLESTRTGGIPEEMEFDIDTLCQSVNDYYLPAEPVMAVEPAEETTLTSYQPLQQTPLEISQSVGWELDFTESLQTLVEPVQTQSTTPHSQPVLPSQPPLPMNSEIPAQQAMVPPPHSMVMQPAQHASGLTATEESSEIKESFDIIHLINPLTSKRPSFGGHLLSFSGNVLRYPGVTPTTPHPPLSPTPSAHSNMAASPLPHSIGINPLPSPLPPLTPTSLAPIPSPRPPSTPGTPCTPATSRTFGPFVIDTSIKGDKRVFELSTSQDLILQPTWPGRASNVLHQHVLRRRVPLCQAGGGSEGRDRCSCKDVRV</sequence>
<evidence type="ECO:0000256" key="1">
    <source>
        <dbReference type="SAM" id="MobiDB-lite"/>
    </source>
</evidence>
<protein>
    <submittedName>
        <fullName evidence="2">Uncharacterized protein</fullName>
    </submittedName>
</protein>
<feature type="region of interest" description="Disordered" evidence="1">
    <location>
        <begin position="214"/>
        <end position="234"/>
    </location>
</feature>
<dbReference type="Proteomes" id="UP001174909">
    <property type="component" value="Unassembled WGS sequence"/>
</dbReference>
<feature type="compositionally biased region" description="Pro residues" evidence="1">
    <location>
        <begin position="263"/>
        <end position="272"/>
    </location>
</feature>
<dbReference type="AlphaFoldDB" id="A0AA35SNF7"/>
<reference evidence="2" key="1">
    <citation type="submission" date="2023-03" db="EMBL/GenBank/DDBJ databases">
        <authorList>
            <person name="Steffen K."/>
            <person name="Cardenas P."/>
        </authorList>
    </citation>
    <scope>NUCLEOTIDE SEQUENCE</scope>
</reference>
<keyword evidence="3" id="KW-1185">Reference proteome</keyword>
<comment type="caution">
    <text evidence="2">The sequence shown here is derived from an EMBL/GenBank/DDBJ whole genome shotgun (WGS) entry which is preliminary data.</text>
</comment>
<proteinExistence type="predicted"/>